<dbReference type="GO" id="GO:0016702">
    <property type="term" value="F:oxidoreductase activity, acting on single donors with incorporation of molecular oxygen, incorporation of two atoms of oxygen"/>
    <property type="evidence" value="ECO:0007669"/>
    <property type="project" value="UniProtKB-ARBA"/>
</dbReference>
<dbReference type="Gene3D" id="3.40.830.10">
    <property type="entry name" value="LigB-like"/>
    <property type="match status" value="1"/>
</dbReference>
<dbReference type="AlphaFoldDB" id="A0A4Q9DRH9"/>
<dbReference type="Proteomes" id="UP000293142">
    <property type="component" value="Unassembled WGS sequence"/>
</dbReference>
<dbReference type="RefSeq" id="WP_131013314.1">
    <property type="nucleotide sequence ID" value="NZ_SIRE01000007.1"/>
</dbReference>
<gene>
    <name evidence="3" type="ORF">EYB31_10655</name>
</gene>
<dbReference type="GO" id="GO:0008198">
    <property type="term" value="F:ferrous iron binding"/>
    <property type="evidence" value="ECO:0007669"/>
    <property type="project" value="InterPro"/>
</dbReference>
<protein>
    <submittedName>
        <fullName evidence="3">Extradiol ring-cleavage dioxygenase</fullName>
    </submittedName>
</protein>
<dbReference type="Pfam" id="PF02900">
    <property type="entry name" value="LigB"/>
    <property type="match status" value="1"/>
</dbReference>
<keyword evidence="4" id="KW-1185">Reference proteome</keyword>
<keyword evidence="3" id="KW-0223">Dioxygenase</keyword>
<evidence type="ECO:0000313" key="4">
    <source>
        <dbReference type="Proteomes" id="UP000293142"/>
    </source>
</evidence>
<dbReference type="EMBL" id="SIRE01000007">
    <property type="protein sequence ID" value="TBL79369.1"/>
    <property type="molecule type" value="Genomic_DNA"/>
</dbReference>
<evidence type="ECO:0000313" key="3">
    <source>
        <dbReference type="EMBL" id="TBL79369.1"/>
    </source>
</evidence>
<dbReference type="PANTHER" id="PTHR30096">
    <property type="entry name" value="4,5-DOPA DIOXYGENASE EXTRADIOL-LIKE PROTEIN"/>
    <property type="match status" value="1"/>
</dbReference>
<evidence type="ECO:0000256" key="1">
    <source>
        <dbReference type="ARBA" id="ARBA00023002"/>
    </source>
</evidence>
<sequence>MSLEMTLLAAHVPSICHEEKAPDFQSELVKGLKLMRDRIQEMQTEVVVLMSCHFPATFHHYVDATPQHHGVLTAVECPDLIADVPYNYPGDQPLAKQLVEAGKQAGIPVLEFNDPTYMWDYGTVVPLRYLVPKEDIPIISLSVCWASSLEESYQWGVQIGKVLRESNKRTVFVSSGALSHNLVRGRENMPTLSERALDNQFLDYIMKGDYEPAREMLNQYARIAGVESGGRHLAALLGVLGVSPQQAEFWGYGQSSGSANAIISFVS</sequence>
<name>A0A4Q9DRH9_9BACL</name>
<accession>A0A4Q9DRH9</accession>
<dbReference type="PANTHER" id="PTHR30096:SF9">
    <property type="entry name" value="4-HYDROXYPHENYLACETATE CATABOLISM PROTEIN"/>
    <property type="match status" value="1"/>
</dbReference>
<dbReference type="InterPro" id="IPR004183">
    <property type="entry name" value="Xdiol_dOase_suB"/>
</dbReference>
<keyword evidence="1" id="KW-0560">Oxidoreductase</keyword>
<organism evidence="3 4">
    <name type="scientific">Paenibacillus thalictri</name>
    <dbReference type="NCBI Taxonomy" id="2527873"/>
    <lineage>
        <taxon>Bacteria</taxon>
        <taxon>Bacillati</taxon>
        <taxon>Bacillota</taxon>
        <taxon>Bacilli</taxon>
        <taxon>Bacillales</taxon>
        <taxon>Paenibacillaceae</taxon>
        <taxon>Paenibacillus</taxon>
    </lineage>
</organism>
<dbReference type="SUPFAM" id="SSF53213">
    <property type="entry name" value="LigB-like"/>
    <property type="match status" value="1"/>
</dbReference>
<evidence type="ECO:0000259" key="2">
    <source>
        <dbReference type="Pfam" id="PF02900"/>
    </source>
</evidence>
<dbReference type="OrthoDB" id="1676816at2"/>
<reference evidence="3 4" key="1">
    <citation type="submission" date="2019-02" db="EMBL/GenBank/DDBJ databases">
        <title>Paenibacillus sp. nov., isolated from surface-sterilized tissue of Thalictrum simplex L.</title>
        <authorList>
            <person name="Tuo L."/>
        </authorList>
    </citation>
    <scope>NUCLEOTIDE SEQUENCE [LARGE SCALE GENOMIC DNA]</scope>
    <source>
        <strain evidence="3 4">N2SHLJ1</strain>
    </source>
</reference>
<comment type="caution">
    <text evidence="3">The sequence shown here is derived from an EMBL/GenBank/DDBJ whole genome shotgun (WGS) entry which is preliminary data.</text>
</comment>
<proteinExistence type="predicted"/>
<feature type="domain" description="Extradiol ring-cleavage dioxygenase class III enzyme subunit B" evidence="2">
    <location>
        <begin position="7"/>
        <end position="249"/>
    </location>
</feature>